<reference evidence="2 3" key="1">
    <citation type="journal article" date="2024" name="Commun. Biol.">
        <title>Comparative genomic analysis of thermophilic fungi reveals convergent evolutionary adaptations and gene losses.</title>
        <authorList>
            <person name="Steindorff A.S."/>
            <person name="Aguilar-Pontes M.V."/>
            <person name="Robinson A.J."/>
            <person name="Andreopoulos B."/>
            <person name="LaButti K."/>
            <person name="Kuo A."/>
            <person name="Mondo S."/>
            <person name="Riley R."/>
            <person name="Otillar R."/>
            <person name="Haridas S."/>
            <person name="Lipzen A."/>
            <person name="Grimwood J."/>
            <person name="Schmutz J."/>
            <person name="Clum A."/>
            <person name="Reid I.D."/>
            <person name="Moisan M.C."/>
            <person name="Butler G."/>
            <person name="Nguyen T.T.M."/>
            <person name="Dewar K."/>
            <person name="Conant G."/>
            <person name="Drula E."/>
            <person name="Henrissat B."/>
            <person name="Hansel C."/>
            <person name="Singer S."/>
            <person name="Hutchinson M.I."/>
            <person name="de Vries R.P."/>
            <person name="Natvig D.O."/>
            <person name="Powell A.J."/>
            <person name="Tsang A."/>
            <person name="Grigoriev I.V."/>
        </authorList>
    </citation>
    <scope>NUCLEOTIDE SEQUENCE [LARGE SCALE GENOMIC DNA]</scope>
    <source>
        <strain evidence="2 3">ATCC 24622</strain>
    </source>
</reference>
<dbReference type="Proteomes" id="UP001586593">
    <property type="component" value="Unassembled WGS sequence"/>
</dbReference>
<evidence type="ECO:0000313" key="3">
    <source>
        <dbReference type="Proteomes" id="UP001586593"/>
    </source>
</evidence>
<feature type="compositionally biased region" description="Low complexity" evidence="1">
    <location>
        <begin position="103"/>
        <end position="142"/>
    </location>
</feature>
<name>A0ABR3VTF1_9PEZI</name>
<accession>A0ABR3VTF1</accession>
<organism evidence="2 3">
    <name type="scientific">Phialemonium thermophilum</name>
    <dbReference type="NCBI Taxonomy" id="223376"/>
    <lineage>
        <taxon>Eukaryota</taxon>
        <taxon>Fungi</taxon>
        <taxon>Dikarya</taxon>
        <taxon>Ascomycota</taxon>
        <taxon>Pezizomycotina</taxon>
        <taxon>Sordariomycetes</taxon>
        <taxon>Sordariomycetidae</taxon>
        <taxon>Cephalothecales</taxon>
        <taxon>Cephalothecaceae</taxon>
        <taxon>Phialemonium</taxon>
    </lineage>
</organism>
<proteinExistence type="predicted"/>
<feature type="compositionally biased region" description="Basic residues" evidence="1">
    <location>
        <begin position="18"/>
        <end position="31"/>
    </location>
</feature>
<gene>
    <name evidence="2" type="ORF">VTK73DRAFT_1509</name>
</gene>
<evidence type="ECO:0000313" key="2">
    <source>
        <dbReference type="EMBL" id="KAL1844919.1"/>
    </source>
</evidence>
<dbReference type="EMBL" id="JAZHXJ010001374">
    <property type="protein sequence ID" value="KAL1844919.1"/>
    <property type="molecule type" value="Genomic_DNA"/>
</dbReference>
<feature type="region of interest" description="Disordered" evidence="1">
    <location>
        <begin position="1"/>
        <end position="142"/>
    </location>
</feature>
<sequence length="142" mass="15204">MLRQLRRSRARTEIVASRRARAPTARRRGRSARMIGCGRSWRMPARGMAPCSSSTTSRPRVCGRRRGTDARRRNSSPLLSTCLAPPNPTSPTCPTPALRPRIPGSTPAASPAPSIADPMPWLRLTSGAAPATTSTSAPTMTS</sequence>
<protein>
    <submittedName>
        <fullName evidence="2">Uncharacterized protein</fullName>
    </submittedName>
</protein>
<feature type="compositionally biased region" description="Pro residues" evidence="1">
    <location>
        <begin position="85"/>
        <end position="94"/>
    </location>
</feature>
<evidence type="ECO:0000256" key="1">
    <source>
        <dbReference type="SAM" id="MobiDB-lite"/>
    </source>
</evidence>
<comment type="caution">
    <text evidence="2">The sequence shown here is derived from an EMBL/GenBank/DDBJ whole genome shotgun (WGS) entry which is preliminary data.</text>
</comment>
<keyword evidence="3" id="KW-1185">Reference proteome</keyword>